<dbReference type="AlphaFoldDB" id="A0A8J3CSE8"/>
<reference evidence="1" key="1">
    <citation type="journal article" date="2014" name="Int. J. Syst. Evol. Microbiol.">
        <title>Complete genome sequence of Corynebacterium casei LMG S-19264T (=DSM 44701T), isolated from a smear-ripened cheese.</title>
        <authorList>
            <consortium name="US DOE Joint Genome Institute (JGI-PGF)"/>
            <person name="Walter F."/>
            <person name="Albersmeier A."/>
            <person name="Kalinowski J."/>
            <person name="Ruckert C."/>
        </authorList>
    </citation>
    <scope>NUCLEOTIDE SEQUENCE</scope>
    <source>
        <strain evidence="1">KCTC 32513</strain>
    </source>
</reference>
<protein>
    <submittedName>
        <fullName evidence="1">Uncharacterized protein</fullName>
    </submittedName>
</protein>
<proteinExistence type="predicted"/>
<name>A0A8J3CSE8_9PROT</name>
<sequence>MSRNLGLKCLGGTAAVALLVARREPKGLSIVNIQTTPKDYTAVQNSTDAGIVRETCA</sequence>
<gene>
    <name evidence="1" type="ORF">GCM10009069_30040</name>
</gene>
<dbReference type="Proteomes" id="UP000634004">
    <property type="component" value="Unassembled WGS sequence"/>
</dbReference>
<comment type="caution">
    <text evidence="1">The sequence shown here is derived from an EMBL/GenBank/DDBJ whole genome shotgun (WGS) entry which is preliminary data.</text>
</comment>
<accession>A0A8J3CSE8</accession>
<keyword evidence="2" id="KW-1185">Reference proteome</keyword>
<reference evidence="1" key="2">
    <citation type="submission" date="2020-09" db="EMBL/GenBank/DDBJ databases">
        <authorList>
            <person name="Sun Q."/>
            <person name="Kim S."/>
        </authorList>
    </citation>
    <scope>NUCLEOTIDE SEQUENCE</scope>
    <source>
        <strain evidence="1">KCTC 32513</strain>
    </source>
</reference>
<organism evidence="1 2">
    <name type="scientific">Algimonas arctica</name>
    <dbReference type="NCBI Taxonomy" id="1479486"/>
    <lineage>
        <taxon>Bacteria</taxon>
        <taxon>Pseudomonadati</taxon>
        <taxon>Pseudomonadota</taxon>
        <taxon>Alphaproteobacteria</taxon>
        <taxon>Maricaulales</taxon>
        <taxon>Robiginitomaculaceae</taxon>
        <taxon>Algimonas</taxon>
    </lineage>
</organism>
<dbReference type="EMBL" id="BMZH01000029">
    <property type="protein sequence ID" value="GHB05618.1"/>
    <property type="molecule type" value="Genomic_DNA"/>
</dbReference>
<evidence type="ECO:0000313" key="2">
    <source>
        <dbReference type="Proteomes" id="UP000634004"/>
    </source>
</evidence>
<evidence type="ECO:0000313" key="1">
    <source>
        <dbReference type="EMBL" id="GHB05618.1"/>
    </source>
</evidence>